<protein>
    <submittedName>
        <fullName evidence="2">Uncharacterized protein</fullName>
    </submittedName>
</protein>
<gene>
    <name evidence="2" type="ORF">DPMN_039836</name>
</gene>
<reference evidence="2" key="2">
    <citation type="submission" date="2020-11" db="EMBL/GenBank/DDBJ databases">
        <authorList>
            <person name="McCartney M.A."/>
            <person name="Auch B."/>
            <person name="Kono T."/>
            <person name="Mallez S."/>
            <person name="Becker A."/>
            <person name="Gohl D.M."/>
            <person name="Silverstein K.A.T."/>
            <person name="Koren S."/>
            <person name="Bechman K.B."/>
            <person name="Herman A."/>
            <person name="Abrahante J.E."/>
            <person name="Garbe J."/>
        </authorList>
    </citation>
    <scope>NUCLEOTIDE SEQUENCE</scope>
    <source>
        <strain evidence="2">Duluth1</strain>
        <tissue evidence="2">Whole animal</tissue>
    </source>
</reference>
<name>A0A9D4CVJ3_DREPO</name>
<keyword evidence="1" id="KW-0732">Signal</keyword>
<evidence type="ECO:0000256" key="1">
    <source>
        <dbReference type="SAM" id="SignalP"/>
    </source>
</evidence>
<feature type="chain" id="PRO_5039216175" evidence="1">
    <location>
        <begin position="23"/>
        <end position="148"/>
    </location>
</feature>
<dbReference type="InterPro" id="IPR036383">
    <property type="entry name" value="TSP1_rpt_sf"/>
</dbReference>
<feature type="signal peptide" evidence="1">
    <location>
        <begin position="1"/>
        <end position="22"/>
    </location>
</feature>
<dbReference type="EMBL" id="JAIWYP010000011">
    <property type="protein sequence ID" value="KAH3733409.1"/>
    <property type="molecule type" value="Genomic_DNA"/>
</dbReference>
<evidence type="ECO:0000313" key="2">
    <source>
        <dbReference type="EMBL" id="KAH3733409.1"/>
    </source>
</evidence>
<reference evidence="2" key="1">
    <citation type="journal article" date="2019" name="bioRxiv">
        <title>The Genome of the Zebra Mussel, Dreissena polymorpha: A Resource for Invasive Species Research.</title>
        <authorList>
            <person name="McCartney M.A."/>
            <person name="Auch B."/>
            <person name="Kono T."/>
            <person name="Mallez S."/>
            <person name="Zhang Y."/>
            <person name="Obille A."/>
            <person name="Becker A."/>
            <person name="Abrahante J.E."/>
            <person name="Garbe J."/>
            <person name="Badalamenti J.P."/>
            <person name="Herman A."/>
            <person name="Mangelson H."/>
            <person name="Liachko I."/>
            <person name="Sullivan S."/>
            <person name="Sone E.D."/>
            <person name="Koren S."/>
            <person name="Silverstein K.A.T."/>
            <person name="Beckman K.B."/>
            <person name="Gohl D.M."/>
        </authorList>
    </citation>
    <scope>NUCLEOTIDE SEQUENCE</scope>
    <source>
        <strain evidence="2">Duluth1</strain>
        <tissue evidence="2">Whole animal</tissue>
    </source>
</reference>
<dbReference type="Proteomes" id="UP000828390">
    <property type="component" value="Unassembled WGS sequence"/>
</dbReference>
<evidence type="ECO:0000313" key="3">
    <source>
        <dbReference type="Proteomes" id="UP000828390"/>
    </source>
</evidence>
<keyword evidence="3" id="KW-1185">Reference proteome</keyword>
<dbReference type="AlphaFoldDB" id="A0A9D4CVJ3"/>
<dbReference type="Gene3D" id="2.20.100.10">
    <property type="entry name" value="Thrombospondin type-1 (TSP1) repeat"/>
    <property type="match status" value="1"/>
</dbReference>
<comment type="caution">
    <text evidence="2">The sequence shown here is derived from an EMBL/GenBank/DDBJ whole genome shotgun (WGS) entry which is preliminary data.</text>
</comment>
<dbReference type="SUPFAM" id="SSF82895">
    <property type="entry name" value="TSP-1 type 1 repeat"/>
    <property type="match status" value="1"/>
</dbReference>
<proteinExistence type="predicted"/>
<organism evidence="2 3">
    <name type="scientific">Dreissena polymorpha</name>
    <name type="common">Zebra mussel</name>
    <name type="synonym">Mytilus polymorpha</name>
    <dbReference type="NCBI Taxonomy" id="45954"/>
    <lineage>
        <taxon>Eukaryota</taxon>
        <taxon>Metazoa</taxon>
        <taxon>Spiralia</taxon>
        <taxon>Lophotrochozoa</taxon>
        <taxon>Mollusca</taxon>
        <taxon>Bivalvia</taxon>
        <taxon>Autobranchia</taxon>
        <taxon>Heteroconchia</taxon>
        <taxon>Euheterodonta</taxon>
        <taxon>Imparidentia</taxon>
        <taxon>Neoheterodontei</taxon>
        <taxon>Myida</taxon>
        <taxon>Dreissenoidea</taxon>
        <taxon>Dreissenidae</taxon>
        <taxon>Dreissena</taxon>
    </lineage>
</organism>
<accession>A0A9D4CVJ3</accession>
<sequence length="148" mass="16543">MGRVTLFVVTLAIAFMLSSVCSNSANTTDNGSGLAIAGEQLDGKSLIHMGENMKSTLLKLLGKSFENFERKMNEKICEIDPCDQWSPWSKCSARLKNTFGFRSRSRVCWIENTTYVTGLVNKLLKMITMSAKGGVRYRTHFTTQPIYA</sequence>